<keyword evidence="1" id="KW-0812">Transmembrane</keyword>
<evidence type="ECO:0000313" key="2">
    <source>
        <dbReference type="EMBL" id="HEB13800.1"/>
    </source>
</evidence>
<dbReference type="EMBL" id="DRHH01000005">
    <property type="protein sequence ID" value="HEB13800.1"/>
    <property type="molecule type" value="Genomic_DNA"/>
</dbReference>
<reference evidence="2" key="1">
    <citation type="journal article" date="2020" name="mSystems">
        <title>Genome- and Community-Level Interaction Insights into Carbon Utilization and Element Cycling Functions of Hydrothermarchaeota in Hydrothermal Sediment.</title>
        <authorList>
            <person name="Zhou Z."/>
            <person name="Liu Y."/>
            <person name="Xu W."/>
            <person name="Pan J."/>
            <person name="Luo Z.H."/>
            <person name="Li M."/>
        </authorList>
    </citation>
    <scope>NUCLEOTIDE SEQUENCE [LARGE SCALE GENOMIC DNA]</scope>
    <source>
        <strain evidence="2">HyVt-365</strain>
    </source>
</reference>
<sequence length="83" mass="9268">GEVGRAAGLLFIYSLGLTLPFLVVGLFTSRAARFLRERGRFVQYTNYVAGVILIILGILIFTDNFVSLVGKLFNIFPMLDLLR</sequence>
<comment type="caution">
    <text evidence="2">The sequence shown here is derived from an EMBL/GenBank/DDBJ whole genome shotgun (WGS) entry which is preliminary data.</text>
</comment>
<proteinExistence type="predicted"/>
<feature type="transmembrane region" description="Helical" evidence="1">
    <location>
        <begin position="47"/>
        <end position="73"/>
    </location>
</feature>
<name>A0A7C1T2D6_UNCKA</name>
<feature type="transmembrane region" description="Helical" evidence="1">
    <location>
        <begin position="6"/>
        <end position="27"/>
    </location>
</feature>
<gene>
    <name evidence="2" type="ORF">ENI09_00095</name>
</gene>
<evidence type="ECO:0000256" key="1">
    <source>
        <dbReference type="SAM" id="Phobius"/>
    </source>
</evidence>
<feature type="non-terminal residue" evidence="2">
    <location>
        <position position="1"/>
    </location>
</feature>
<protein>
    <submittedName>
        <fullName evidence="2">Cytochrome c biogenesis protein CcdA</fullName>
    </submittedName>
</protein>
<keyword evidence="1" id="KW-1133">Transmembrane helix</keyword>
<accession>A0A7C1T2D6</accession>
<keyword evidence="1" id="KW-0472">Membrane</keyword>
<organism evidence="2">
    <name type="scientific">candidate division WWE3 bacterium</name>
    <dbReference type="NCBI Taxonomy" id="2053526"/>
    <lineage>
        <taxon>Bacteria</taxon>
        <taxon>Katanobacteria</taxon>
    </lineage>
</organism>
<dbReference type="Proteomes" id="UP000885744">
    <property type="component" value="Unassembled WGS sequence"/>
</dbReference>
<dbReference type="AlphaFoldDB" id="A0A7C1T2D6"/>